<dbReference type="PROSITE" id="PS50302">
    <property type="entry name" value="PUM"/>
    <property type="match status" value="2"/>
</dbReference>
<keyword evidence="3" id="KW-0694">RNA-binding</keyword>
<evidence type="ECO:0000256" key="4">
    <source>
        <dbReference type="PROSITE-ProRule" id="PRU00317"/>
    </source>
</evidence>
<dbReference type="GO" id="GO:0005730">
    <property type="term" value="C:nucleolus"/>
    <property type="evidence" value="ECO:0007669"/>
    <property type="project" value="TreeGrafter"/>
</dbReference>
<dbReference type="InterPro" id="IPR001313">
    <property type="entry name" value="Pumilio_RNA-bd_rpt"/>
</dbReference>
<evidence type="ECO:0000313" key="7">
    <source>
        <dbReference type="EMBL" id="KAG8380221.1"/>
    </source>
</evidence>
<dbReference type="GO" id="GO:0000447">
    <property type="term" value="P:endonucleolytic cleavage in ITS1 to separate SSU-rRNA from 5.8S rRNA and LSU-rRNA from tricistronic rRNA transcript (SSU-rRNA, 5.8S rRNA, LSU-rRNA)"/>
    <property type="evidence" value="ECO:0007669"/>
    <property type="project" value="TreeGrafter"/>
</dbReference>
<keyword evidence="6" id="KW-0472">Membrane</keyword>
<dbReference type="InterPro" id="IPR011989">
    <property type="entry name" value="ARM-like"/>
</dbReference>
<dbReference type="GO" id="GO:0000056">
    <property type="term" value="P:ribosomal small subunit export from nucleus"/>
    <property type="evidence" value="ECO:0007669"/>
    <property type="project" value="TreeGrafter"/>
</dbReference>
<feature type="compositionally biased region" description="Basic residues" evidence="5">
    <location>
        <begin position="35"/>
        <end position="50"/>
    </location>
</feature>
<dbReference type="GO" id="GO:0000472">
    <property type="term" value="P:endonucleolytic cleavage to generate mature 5'-end of SSU-rRNA from (SSU-rRNA, 5.8S rRNA, LSU-rRNA)"/>
    <property type="evidence" value="ECO:0007669"/>
    <property type="project" value="TreeGrafter"/>
</dbReference>
<dbReference type="Gene3D" id="1.25.10.10">
    <property type="entry name" value="Leucine-rich Repeat Variant"/>
    <property type="match status" value="2"/>
</dbReference>
<dbReference type="AlphaFoldDB" id="A0AAV6XI69"/>
<evidence type="ECO:0000256" key="2">
    <source>
        <dbReference type="ARBA" id="ARBA00022845"/>
    </source>
</evidence>
<dbReference type="InterPro" id="IPR016024">
    <property type="entry name" value="ARM-type_fold"/>
</dbReference>
<dbReference type="GO" id="GO:0030686">
    <property type="term" value="C:90S preribosome"/>
    <property type="evidence" value="ECO:0007669"/>
    <property type="project" value="TreeGrafter"/>
</dbReference>
<dbReference type="PANTHER" id="PTHR13102:SF0">
    <property type="entry name" value="NUCLEOLAR PROTEIN 9"/>
    <property type="match status" value="1"/>
</dbReference>
<dbReference type="GO" id="GO:0006417">
    <property type="term" value="P:regulation of translation"/>
    <property type="evidence" value="ECO:0007669"/>
    <property type="project" value="UniProtKB-KW"/>
</dbReference>
<evidence type="ECO:0000256" key="6">
    <source>
        <dbReference type="SAM" id="Phobius"/>
    </source>
</evidence>
<dbReference type="PANTHER" id="PTHR13102">
    <property type="entry name" value="NUCLEOLAR PROTEIN 9"/>
    <property type="match status" value="1"/>
</dbReference>
<keyword evidence="8" id="KW-1185">Reference proteome</keyword>
<keyword evidence="1" id="KW-0677">Repeat</keyword>
<dbReference type="GO" id="GO:0030688">
    <property type="term" value="C:preribosome, small subunit precursor"/>
    <property type="evidence" value="ECO:0007669"/>
    <property type="project" value="TreeGrafter"/>
</dbReference>
<proteinExistence type="predicted"/>
<feature type="region of interest" description="Disordered" evidence="5">
    <location>
        <begin position="31"/>
        <end position="88"/>
    </location>
</feature>
<keyword evidence="6" id="KW-1133">Transmembrane helix</keyword>
<feature type="repeat" description="Pumilio" evidence="4">
    <location>
        <begin position="511"/>
        <end position="549"/>
    </location>
</feature>
<protein>
    <submittedName>
        <fullName evidence="7">Uncharacterized protein</fullName>
    </submittedName>
</protein>
<evidence type="ECO:0000256" key="1">
    <source>
        <dbReference type="ARBA" id="ARBA00022737"/>
    </source>
</evidence>
<feature type="transmembrane region" description="Helical" evidence="6">
    <location>
        <begin position="686"/>
        <end position="709"/>
    </location>
</feature>
<keyword evidence="6" id="KW-0812">Transmembrane</keyword>
<dbReference type="SMART" id="SM00025">
    <property type="entry name" value="Pumilio"/>
    <property type="match status" value="5"/>
</dbReference>
<dbReference type="Pfam" id="PF22493">
    <property type="entry name" value="PUF_NOP9"/>
    <property type="match status" value="1"/>
</dbReference>
<comment type="caution">
    <text evidence="7">The sequence shown here is derived from an EMBL/GenBank/DDBJ whole genome shotgun (WGS) entry which is preliminary data.</text>
</comment>
<feature type="compositionally biased region" description="Basic and acidic residues" evidence="5">
    <location>
        <begin position="51"/>
        <end position="66"/>
    </location>
</feature>
<dbReference type="GO" id="GO:0003723">
    <property type="term" value="F:RNA binding"/>
    <property type="evidence" value="ECO:0007669"/>
    <property type="project" value="UniProtKB-KW"/>
</dbReference>
<evidence type="ECO:0000256" key="3">
    <source>
        <dbReference type="ARBA" id="ARBA00022884"/>
    </source>
</evidence>
<name>A0AAV6XI69_9LAMI</name>
<feature type="repeat" description="Pumilio" evidence="4">
    <location>
        <begin position="366"/>
        <end position="403"/>
    </location>
</feature>
<organism evidence="7 8">
    <name type="scientific">Buddleja alternifolia</name>
    <dbReference type="NCBI Taxonomy" id="168488"/>
    <lineage>
        <taxon>Eukaryota</taxon>
        <taxon>Viridiplantae</taxon>
        <taxon>Streptophyta</taxon>
        <taxon>Embryophyta</taxon>
        <taxon>Tracheophyta</taxon>
        <taxon>Spermatophyta</taxon>
        <taxon>Magnoliopsida</taxon>
        <taxon>eudicotyledons</taxon>
        <taxon>Gunneridae</taxon>
        <taxon>Pentapetalae</taxon>
        <taxon>asterids</taxon>
        <taxon>lamiids</taxon>
        <taxon>Lamiales</taxon>
        <taxon>Scrophulariaceae</taxon>
        <taxon>Buddlejeae</taxon>
        <taxon>Buddleja</taxon>
    </lineage>
</organism>
<dbReference type="GO" id="GO:0000480">
    <property type="term" value="P:endonucleolytic cleavage in 5'-ETS of tricistronic rRNA transcript (SSU-rRNA, 5.8S rRNA, LSU-rRNA)"/>
    <property type="evidence" value="ECO:0007669"/>
    <property type="project" value="TreeGrafter"/>
</dbReference>
<dbReference type="Proteomes" id="UP000826271">
    <property type="component" value="Unassembled WGS sequence"/>
</dbReference>
<reference evidence="7" key="1">
    <citation type="submission" date="2019-10" db="EMBL/GenBank/DDBJ databases">
        <authorList>
            <person name="Zhang R."/>
            <person name="Pan Y."/>
            <person name="Wang J."/>
            <person name="Ma R."/>
            <person name="Yu S."/>
        </authorList>
    </citation>
    <scope>NUCLEOTIDE SEQUENCE</scope>
    <source>
        <strain evidence="7">LA-IB0</strain>
        <tissue evidence="7">Leaf</tissue>
    </source>
</reference>
<dbReference type="EMBL" id="WHWC01000007">
    <property type="protein sequence ID" value="KAG8380221.1"/>
    <property type="molecule type" value="Genomic_DNA"/>
</dbReference>
<dbReference type="SUPFAM" id="SSF48371">
    <property type="entry name" value="ARM repeat"/>
    <property type="match status" value="1"/>
</dbReference>
<evidence type="ECO:0000256" key="5">
    <source>
        <dbReference type="SAM" id="MobiDB-lite"/>
    </source>
</evidence>
<accession>A0AAV6XI69</accession>
<sequence length="745" mass="83547">MVSIGLRALPLRKHRSRSLYEDNLMVDEGKSSYDRKKRTMGRKDRKKSTGHHGDVSIESQSGDKHGGTGKPRNFAKDKTTSTSEASFVRKQVDPKTTKYFTEIANVIEGTEIDLEERSIICGNALEEARGKKVELATDYIISHTMKTLLEGCSVDHLCAFLRSCRDKFSHISIDRSGSHVAETVLKSLARHLQDDDNHSLIEDTLSALCQAIVINPIDVMCNCYGSHVLRRILCLCKGVPIESSKSHNVKSSVALAERLNMRSSQLDAHEIQNQPFPDQLKLLISEMLNPLRVDIATLLVNQYSSLTALKLLAGQEQEQELSRLIPLLLGCRSDKALEENFMEVKAVKKVILAVAPDNLYNEIFTKVFKNSLFRMSSDPSANFVVQALISHARSQEHIELICEELGSKFKNLLELGRSGVVAALVAASQRLQGQEQKCCQALADAVRSTNESSACIVPRLLFLDNYLFTNDKANWSWPNGFKMHVMGSLILQSVFKFPSEFIQAYITSITSLEDNQVLEASKDPSGARVIEAFLSSSAPAKQKRKLVIKLRGHFGELSVLPSGSFTVDKCFNESNMSLRETIVSELLPVQTELSKTKQGPYLLKKLDVEGYLFCVGFDLLGGTLLTLDFSFLYGFVSFSCKPLRDCEDDDMLVLDDRVFAIRMRRIACASCMCECKMSTNTRTKEAIILSSCSDIYIYIYIYLFVVGILCKLDHVMIYLTVSSCYKSEFQISCFRVLYDLRKKRA</sequence>
<gene>
    <name evidence="7" type="ORF">BUALT_Bualt07G0170800</name>
</gene>
<keyword evidence="2" id="KW-0810">Translation regulation</keyword>
<evidence type="ECO:0000313" key="8">
    <source>
        <dbReference type="Proteomes" id="UP000826271"/>
    </source>
</evidence>
<dbReference type="InterPro" id="IPR040000">
    <property type="entry name" value="NOP9"/>
</dbReference>